<organism evidence="1">
    <name type="scientific">marine sediment metagenome</name>
    <dbReference type="NCBI Taxonomy" id="412755"/>
    <lineage>
        <taxon>unclassified sequences</taxon>
        <taxon>metagenomes</taxon>
        <taxon>ecological metagenomes</taxon>
    </lineage>
</organism>
<sequence length="326" mass="36736">ASFGIVPYSSMSYKVSQQLREGDPDYDTSIGDIDYLFSGTGGIHHFFMGTACKIGKNLSLGVNLSYLFGAIDRNRSITFLDSINLQIRPGIFNTSISEKTIVGDLNLNFGIQYTAFIKNDLEFTIGGIFDKKSIINAENDIYKENILFSAGGGMVKDTLEYTTGVKKTILLPQNIGAGFTFKKGKTFLIGADYYSQNWSEALFLGKTDSLVNSNSWHFGMEFTPNPNALRNYLNWIHYRIGGHYTNTYLQVNGEQLKDFGISFGLGIPISTMRPDLQIKMKRSTFNIAVELGQRGTYDNNLIKEKYAILSFSLTLYDFWFIKRKFD</sequence>
<dbReference type="Gene3D" id="2.40.160.60">
    <property type="entry name" value="Outer membrane protein transport protein (OMPP1/FadL/TodX)"/>
    <property type="match status" value="1"/>
</dbReference>
<dbReference type="SUPFAM" id="SSF56935">
    <property type="entry name" value="Porins"/>
    <property type="match status" value="1"/>
</dbReference>
<reference evidence="1" key="1">
    <citation type="journal article" date="2014" name="Front. Microbiol.">
        <title>High frequency of phylogenetically diverse reductive dehalogenase-homologous genes in deep subseafloor sedimentary metagenomes.</title>
        <authorList>
            <person name="Kawai M."/>
            <person name="Futagami T."/>
            <person name="Toyoda A."/>
            <person name="Takaki Y."/>
            <person name="Nishi S."/>
            <person name="Hori S."/>
            <person name="Arai W."/>
            <person name="Tsubouchi T."/>
            <person name="Morono Y."/>
            <person name="Uchiyama I."/>
            <person name="Ito T."/>
            <person name="Fujiyama A."/>
            <person name="Inagaki F."/>
            <person name="Takami H."/>
        </authorList>
    </citation>
    <scope>NUCLEOTIDE SEQUENCE</scope>
    <source>
        <strain evidence="1">Expedition CK06-06</strain>
    </source>
</reference>
<protein>
    <recommendedName>
        <fullName evidence="2">Outer membrane protein beta-barrel domain-containing protein</fullName>
    </recommendedName>
</protein>
<feature type="non-terminal residue" evidence="1">
    <location>
        <position position="1"/>
    </location>
</feature>
<dbReference type="AlphaFoldDB" id="X1RRD8"/>
<gene>
    <name evidence="1" type="ORF">S12H4_17106</name>
</gene>
<evidence type="ECO:0008006" key="2">
    <source>
        <dbReference type="Google" id="ProtNLM"/>
    </source>
</evidence>
<dbReference type="EMBL" id="BARW01008328">
    <property type="protein sequence ID" value="GAI83228.1"/>
    <property type="molecule type" value="Genomic_DNA"/>
</dbReference>
<name>X1RRD8_9ZZZZ</name>
<evidence type="ECO:0000313" key="1">
    <source>
        <dbReference type="EMBL" id="GAI83228.1"/>
    </source>
</evidence>
<accession>X1RRD8</accession>
<proteinExistence type="predicted"/>
<comment type="caution">
    <text evidence="1">The sequence shown here is derived from an EMBL/GenBank/DDBJ whole genome shotgun (WGS) entry which is preliminary data.</text>
</comment>